<keyword evidence="2" id="KW-0812">Transmembrane</keyword>
<protein>
    <submittedName>
        <fullName evidence="4">Biotin--[acetyl-CoA-carboxylase] ligase</fullName>
        <ecNumber evidence="4">6.3.4.15</ecNumber>
    </submittedName>
</protein>
<evidence type="ECO:0000256" key="2">
    <source>
        <dbReference type="SAM" id="Phobius"/>
    </source>
</evidence>
<dbReference type="NCBIfam" id="TIGR00121">
    <property type="entry name" value="birA_ligase"/>
    <property type="match status" value="1"/>
</dbReference>
<keyword evidence="2" id="KW-0472">Membrane</keyword>
<keyword evidence="1 4" id="KW-0436">Ligase</keyword>
<name>A0A839H2A0_9GAMM</name>
<sequence>MNFSHCDTTLHAEYQDAILLPLDSALIRAALPHNHQASLGELHVFNELDSTQTWLLNHARQNNAPSGSCCFAEFQFAGRGRNGRQWLSPRGAQLAFSLLWHSRHQFAQLNGLSLVIGAAIATALTALGASSLALKWPNDLHWQRRKLGGVLIETSRVHPKLTTLIIGIGINVQIPAAHLNAIDQPAVDLFTVMSGQLPNGGRNTIAAALLNELLIACAEFEQVGCARGCARWRQFDEYNGQAICLTLGDHADNAQQINGIYRGIDAHGGICIENAAGQVRSYVSGSARFIAP</sequence>
<proteinExistence type="predicted"/>
<accession>A0A839H2A0</accession>
<feature type="domain" description="BPL/LPL catalytic" evidence="3">
    <location>
        <begin position="37"/>
        <end position="221"/>
    </location>
</feature>
<dbReference type="InterPro" id="IPR004408">
    <property type="entry name" value="Biotin_CoA_COase_ligase"/>
</dbReference>
<keyword evidence="5" id="KW-1185">Reference proteome</keyword>
<dbReference type="EC" id="6.3.4.15" evidence="4"/>
<evidence type="ECO:0000313" key="4">
    <source>
        <dbReference type="EMBL" id="MBB1124665.1"/>
    </source>
</evidence>
<dbReference type="EMBL" id="JABVCQ010000001">
    <property type="protein sequence ID" value="MBB1124665.1"/>
    <property type="molecule type" value="Genomic_DNA"/>
</dbReference>
<evidence type="ECO:0000259" key="3">
    <source>
        <dbReference type="PROSITE" id="PS51733"/>
    </source>
</evidence>
<evidence type="ECO:0000256" key="1">
    <source>
        <dbReference type="ARBA" id="ARBA00022598"/>
    </source>
</evidence>
<dbReference type="CDD" id="cd16442">
    <property type="entry name" value="BPL"/>
    <property type="match status" value="1"/>
</dbReference>
<dbReference type="InterPro" id="IPR004143">
    <property type="entry name" value="BPL_LPL_catalytic"/>
</dbReference>
<gene>
    <name evidence="4" type="ORF">HUK38_00280</name>
</gene>
<dbReference type="PANTHER" id="PTHR12835:SF5">
    <property type="entry name" value="BIOTIN--PROTEIN LIGASE"/>
    <property type="match status" value="1"/>
</dbReference>
<evidence type="ECO:0000313" key="5">
    <source>
        <dbReference type="Proteomes" id="UP000548632"/>
    </source>
</evidence>
<dbReference type="GO" id="GO:0004077">
    <property type="term" value="F:biotin--[biotin carboxyl-carrier protein] ligase activity"/>
    <property type="evidence" value="ECO:0007669"/>
    <property type="project" value="UniProtKB-EC"/>
</dbReference>
<dbReference type="SUPFAM" id="SSF55681">
    <property type="entry name" value="Class II aaRS and biotin synthetases"/>
    <property type="match status" value="1"/>
</dbReference>
<comment type="caution">
    <text evidence="4">The sequence shown here is derived from an EMBL/GenBank/DDBJ whole genome shotgun (WGS) entry which is preliminary data.</text>
</comment>
<dbReference type="Gene3D" id="2.30.30.100">
    <property type="match status" value="1"/>
</dbReference>
<dbReference type="GO" id="GO:0005737">
    <property type="term" value="C:cytoplasm"/>
    <property type="evidence" value="ECO:0007669"/>
    <property type="project" value="TreeGrafter"/>
</dbReference>
<reference evidence="4 5" key="1">
    <citation type="journal article" date="2020" name="Arch. Microbiol.">
        <title>The genome sequence of the giant phototrophic gammaproteobacterium Thiospirillum jenense gives insight into its physiological properties and phylogenetic relationships.</title>
        <authorList>
            <person name="Imhoff J.F."/>
            <person name="Meyer T.E."/>
            <person name="Kyndt J.A."/>
        </authorList>
    </citation>
    <scope>NUCLEOTIDE SEQUENCE [LARGE SCALE GENOMIC DNA]</scope>
    <source>
        <strain evidence="4 5">DSM 216</strain>
    </source>
</reference>
<feature type="transmembrane region" description="Helical" evidence="2">
    <location>
        <begin position="112"/>
        <end position="136"/>
    </location>
</feature>
<dbReference type="PROSITE" id="PS51733">
    <property type="entry name" value="BPL_LPL_CATALYTIC"/>
    <property type="match status" value="1"/>
</dbReference>
<dbReference type="RefSeq" id="WP_182581771.1">
    <property type="nucleotide sequence ID" value="NZ_JABVCQ010000001.1"/>
</dbReference>
<keyword evidence="2" id="KW-1133">Transmembrane helix</keyword>
<dbReference type="InterPro" id="IPR045864">
    <property type="entry name" value="aa-tRNA-synth_II/BPL/LPL"/>
</dbReference>
<dbReference type="Gene3D" id="3.30.930.10">
    <property type="entry name" value="Bira Bifunctional Protein, Domain 2"/>
    <property type="match status" value="1"/>
</dbReference>
<organism evidence="4 5">
    <name type="scientific">Thiospirillum jenense</name>
    <dbReference type="NCBI Taxonomy" id="1653858"/>
    <lineage>
        <taxon>Bacteria</taxon>
        <taxon>Pseudomonadati</taxon>
        <taxon>Pseudomonadota</taxon>
        <taxon>Gammaproteobacteria</taxon>
        <taxon>Chromatiales</taxon>
        <taxon>Chromatiaceae</taxon>
        <taxon>Thiospirillum</taxon>
    </lineage>
</organism>
<dbReference type="PANTHER" id="PTHR12835">
    <property type="entry name" value="BIOTIN PROTEIN LIGASE"/>
    <property type="match status" value="1"/>
</dbReference>
<dbReference type="Pfam" id="PF03099">
    <property type="entry name" value="BPL_LplA_LipB"/>
    <property type="match status" value="1"/>
</dbReference>
<dbReference type="AlphaFoldDB" id="A0A839H2A0"/>
<dbReference type="Proteomes" id="UP000548632">
    <property type="component" value="Unassembled WGS sequence"/>
</dbReference>